<evidence type="ECO:0000256" key="1">
    <source>
        <dbReference type="ARBA" id="ARBA00000085"/>
    </source>
</evidence>
<dbReference type="InterPro" id="IPR003594">
    <property type="entry name" value="HATPase_dom"/>
</dbReference>
<evidence type="ECO:0000256" key="5">
    <source>
        <dbReference type="ARBA" id="ARBA00022777"/>
    </source>
</evidence>
<protein>
    <recommendedName>
        <fullName evidence="2">histidine kinase</fullName>
        <ecNumber evidence="2">2.7.13.3</ecNumber>
    </recommendedName>
</protein>
<evidence type="ECO:0000313" key="14">
    <source>
        <dbReference type="EMBL" id="QSX00184.1"/>
    </source>
</evidence>
<name>A0A8A2VDN3_9EURY</name>
<dbReference type="CDD" id="cd00082">
    <property type="entry name" value="HisKA"/>
    <property type="match status" value="1"/>
</dbReference>
<dbReference type="SMART" id="SM00448">
    <property type="entry name" value="REC"/>
    <property type="match status" value="1"/>
</dbReference>
<evidence type="ECO:0000259" key="13">
    <source>
        <dbReference type="PROSITE" id="PS50113"/>
    </source>
</evidence>
<dbReference type="SMART" id="SM00387">
    <property type="entry name" value="HATPase_c"/>
    <property type="match status" value="1"/>
</dbReference>
<dbReference type="EMBL" id="CP071462">
    <property type="protein sequence ID" value="QSX00184.1"/>
    <property type="molecule type" value="Genomic_DNA"/>
</dbReference>
<keyword evidence="3" id="KW-0597">Phosphoprotein</keyword>
<evidence type="ECO:0000259" key="10">
    <source>
        <dbReference type="PROSITE" id="PS50109"/>
    </source>
</evidence>
<dbReference type="Pfam" id="PF00989">
    <property type="entry name" value="PAS"/>
    <property type="match status" value="1"/>
</dbReference>
<dbReference type="SMART" id="SM00086">
    <property type="entry name" value="PAC"/>
    <property type="match status" value="1"/>
</dbReference>
<dbReference type="GO" id="GO:0000155">
    <property type="term" value="F:phosphorelay sensor kinase activity"/>
    <property type="evidence" value="ECO:0007669"/>
    <property type="project" value="InterPro"/>
</dbReference>
<feature type="coiled-coil region" evidence="8">
    <location>
        <begin position="456"/>
        <end position="490"/>
    </location>
</feature>
<evidence type="ECO:0000256" key="6">
    <source>
        <dbReference type="ARBA" id="ARBA00023012"/>
    </source>
</evidence>
<dbReference type="Gene3D" id="3.30.450.40">
    <property type="match status" value="1"/>
</dbReference>
<dbReference type="PRINTS" id="PR00344">
    <property type="entry name" value="BCTRLSENSOR"/>
</dbReference>
<dbReference type="InterPro" id="IPR036097">
    <property type="entry name" value="HisK_dim/P_sf"/>
</dbReference>
<dbReference type="Proteomes" id="UP000663203">
    <property type="component" value="Chromosome"/>
</dbReference>
<dbReference type="InterPro" id="IPR001789">
    <property type="entry name" value="Sig_transdc_resp-reg_receiver"/>
</dbReference>
<dbReference type="GeneID" id="63186490"/>
<evidence type="ECO:0000256" key="8">
    <source>
        <dbReference type="SAM" id="Coils"/>
    </source>
</evidence>
<organism evidence="14 15">
    <name type="scientific">Haloterrigena alkaliphila</name>
    <dbReference type="NCBI Taxonomy" id="2816475"/>
    <lineage>
        <taxon>Archaea</taxon>
        <taxon>Methanobacteriati</taxon>
        <taxon>Methanobacteriota</taxon>
        <taxon>Stenosarchaea group</taxon>
        <taxon>Halobacteria</taxon>
        <taxon>Halobacteriales</taxon>
        <taxon>Natrialbaceae</taxon>
        <taxon>Haloterrigena</taxon>
    </lineage>
</organism>
<feature type="domain" description="PAC" evidence="13">
    <location>
        <begin position="226"/>
        <end position="278"/>
    </location>
</feature>
<dbReference type="InterPro" id="IPR035965">
    <property type="entry name" value="PAS-like_dom_sf"/>
</dbReference>
<sequence>MVDDGRSSSPLPRSILYVDPDTADRRRIVRALESGGDAATVEGAASAADLRDALAAESSEYACVVTEYRLGETDAVALYDSLRADGRETVPVVLYTADGDEALASDAIAAGFSGYAPKGGDDSVDRLRAQLRTVSGGDDASDGRHRSRDRDLERYRTLVETVGDSMYVVDADGTIEMANEAMAEALDEPREALLGTHVTEFLSVDDARRVQETLEEIHSSDDRAWGTVEITVELADGERCDAEVNVASLTDADGRITGSVGAIRDISARAERERRFRRLHDGTRRLMAATEAEEIARTVSEIACDALDLRLNSVYLYESDVVVRSAADASSGGGTDGPAPEDETDGAASGDEPNGSADADDPSATAEEDGGGLVAAAMSDRAAELFGDVGFIEPDGGIVWDAFEAGEAIVHGDVRRAPNVRNPETAVRSEAHIPLGDHGILIVSSLEPNAFDPSALTLARILAANAEAALDRAERERELADRSREFERQNERLEAFASTVSHDLRNPLTLAMGHLEALAELLDGDADADGHANADDHPDADADDYADVDDHLEEIDWVLERMDELVENVLTLARSGQQLTETEPVDLAEVAECAHRMVDPALDVRWDDSLPTVDGDDARLRVLFENAFRNADEHAGADATVTVEPTPEGFAIDDDGPGIAPDEREHVLEWGYSTATDGTGFGLAIVAEVVEAHGWRIEVAESEAGGLRLAVAVGDSRSRLE</sequence>
<dbReference type="InterPro" id="IPR001610">
    <property type="entry name" value="PAC"/>
</dbReference>
<dbReference type="InterPro" id="IPR000014">
    <property type="entry name" value="PAS"/>
</dbReference>
<evidence type="ECO:0000256" key="7">
    <source>
        <dbReference type="PROSITE-ProRule" id="PRU00169"/>
    </source>
</evidence>
<keyword evidence="6" id="KW-0902">Two-component regulatory system</keyword>
<dbReference type="Pfam" id="PF13185">
    <property type="entry name" value="GAF_2"/>
    <property type="match status" value="1"/>
</dbReference>
<dbReference type="SUPFAM" id="SSF55785">
    <property type="entry name" value="PYP-like sensor domain (PAS domain)"/>
    <property type="match status" value="1"/>
</dbReference>
<dbReference type="Gene3D" id="3.30.450.20">
    <property type="entry name" value="PAS domain"/>
    <property type="match status" value="1"/>
</dbReference>
<dbReference type="AlphaFoldDB" id="A0A8A2VDN3"/>
<dbReference type="PROSITE" id="PS50110">
    <property type="entry name" value="RESPONSE_REGULATORY"/>
    <property type="match status" value="1"/>
</dbReference>
<keyword evidence="15" id="KW-1185">Reference proteome</keyword>
<accession>A0A8A2VDN3</accession>
<dbReference type="SMART" id="SM00065">
    <property type="entry name" value="GAF"/>
    <property type="match status" value="1"/>
</dbReference>
<dbReference type="PROSITE" id="PS50112">
    <property type="entry name" value="PAS"/>
    <property type="match status" value="1"/>
</dbReference>
<keyword evidence="4" id="KW-0808">Transferase</keyword>
<dbReference type="PROSITE" id="PS50113">
    <property type="entry name" value="PAC"/>
    <property type="match status" value="1"/>
</dbReference>
<evidence type="ECO:0000256" key="2">
    <source>
        <dbReference type="ARBA" id="ARBA00012438"/>
    </source>
</evidence>
<dbReference type="Pfam" id="PF00072">
    <property type="entry name" value="Response_reg"/>
    <property type="match status" value="1"/>
</dbReference>
<dbReference type="InterPro" id="IPR003661">
    <property type="entry name" value="HisK_dim/P_dom"/>
</dbReference>
<dbReference type="PANTHER" id="PTHR43711">
    <property type="entry name" value="TWO-COMPONENT HISTIDINE KINASE"/>
    <property type="match status" value="1"/>
</dbReference>
<dbReference type="InterPro" id="IPR004358">
    <property type="entry name" value="Sig_transdc_His_kin-like_C"/>
</dbReference>
<evidence type="ECO:0000256" key="4">
    <source>
        <dbReference type="ARBA" id="ARBA00022679"/>
    </source>
</evidence>
<dbReference type="Pfam" id="PF00512">
    <property type="entry name" value="HisKA"/>
    <property type="match status" value="1"/>
</dbReference>
<gene>
    <name evidence="14" type="ORF">J0X25_04255</name>
</gene>
<dbReference type="SMART" id="SM00388">
    <property type="entry name" value="HisKA"/>
    <property type="match status" value="1"/>
</dbReference>
<evidence type="ECO:0000259" key="11">
    <source>
        <dbReference type="PROSITE" id="PS50110"/>
    </source>
</evidence>
<dbReference type="Pfam" id="PF02518">
    <property type="entry name" value="HATPase_c"/>
    <property type="match status" value="1"/>
</dbReference>
<dbReference type="InterPro" id="IPR000700">
    <property type="entry name" value="PAS-assoc_C"/>
</dbReference>
<dbReference type="InterPro" id="IPR036890">
    <property type="entry name" value="HATPase_C_sf"/>
</dbReference>
<feature type="compositionally biased region" description="Acidic residues" evidence="9">
    <location>
        <begin position="358"/>
        <end position="370"/>
    </location>
</feature>
<dbReference type="GO" id="GO:0006355">
    <property type="term" value="P:regulation of DNA-templated transcription"/>
    <property type="evidence" value="ECO:0007669"/>
    <property type="project" value="InterPro"/>
</dbReference>
<dbReference type="SUPFAM" id="SSF47384">
    <property type="entry name" value="Homodimeric domain of signal transducing histidine kinase"/>
    <property type="match status" value="1"/>
</dbReference>
<dbReference type="Gene3D" id="3.30.565.10">
    <property type="entry name" value="Histidine kinase-like ATPase, C-terminal domain"/>
    <property type="match status" value="1"/>
</dbReference>
<dbReference type="SUPFAM" id="SSF55781">
    <property type="entry name" value="GAF domain-like"/>
    <property type="match status" value="1"/>
</dbReference>
<keyword evidence="5" id="KW-0418">Kinase</keyword>
<dbReference type="InterPro" id="IPR011006">
    <property type="entry name" value="CheY-like_superfamily"/>
</dbReference>
<dbReference type="InterPro" id="IPR050736">
    <property type="entry name" value="Sensor_HK_Regulatory"/>
</dbReference>
<dbReference type="PROSITE" id="PS50109">
    <property type="entry name" value="HIS_KIN"/>
    <property type="match status" value="1"/>
</dbReference>
<feature type="domain" description="Histidine kinase" evidence="10">
    <location>
        <begin position="499"/>
        <end position="717"/>
    </location>
</feature>
<comment type="catalytic activity">
    <reaction evidence="1">
        <text>ATP + protein L-histidine = ADP + protein N-phospho-L-histidine.</text>
        <dbReference type="EC" id="2.7.13.3"/>
    </reaction>
</comment>
<evidence type="ECO:0000256" key="9">
    <source>
        <dbReference type="SAM" id="MobiDB-lite"/>
    </source>
</evidence>
<dbReference type="InterPro" id="IPR029016">
    <property type="entry name" value="GAF-like_dom_sf"/>
</dbReference>
<evidence type="ECO:0000313" key="15">
    <source>
        <dbReference type="Proteomes" id="UP000663203"/>
    </source>
</evidence>
<dbReference type="KEGG" id="hakz:J0X25_04255"/>
<dbReference type="Gene3D" id="3.40.50.2300">
    <property type="match status" value="1"/>
</dbReference>
<keyword evidence="8" id="KW-0175">Coiled coil</keyword>
<dbReference type="PANTHER" id="PTHR43711:SF1">
    <property type="entry name" value="HISTIDINE KINASE 1"/>
    <property type="match status" value="1"/>
</dbReference>
<feature type="domain" description="Response regulatory" evidence="11">
    <location>
        <begin position="14"/>
        <end position="133"/>
    </location>
</feature>
<evidence type="ECO:0000259" key="12">
    <source>
        <dbReference type="PROSITE" id="PS50112"/>
    </source>
</evidence>
<dbReference type="NCBIfam" id="TIGR00229">
    <property type="entry name" value="sensory_box"/>
    <property type="match status" value="1"/>
</dbReference>
<feature type="region of interest" description="Disordered" evidence="9">
    <location>
        <begin position="327"/>
        <end position="370"/>
    </location>
</feature>
<dbReference type="CDD" id="cd00130">
    <property type="entry name" value="PAS"/>
    <property type="match status" value="1"/>
</dbReference>
<dbReference type="InterPro" id="IPR005467">
    <property type="entry name" value="His_kinase_dom"/>
</dbReference>
<dbReference type="SUPFAM" id="SSF52172">
    <property type="entry name" value="CheY-like"/>
    <property type="match status" value="1"/>
</dbReference>
<proteinExistence type="predicted"/>
<dbReference type="SMART" id="SM00091">
    <property type="entry name" value="PAS"/>
    <property type="match status" value="1"/>
</dbReference>
<comment type="caution">
    <text evidence="7">Lacks conserved residue(s) required for the propagation of feature annotation.</text>
</comment>
<dbReference type="SUPFAM" id="SSF55874">
    <property type="entry name" value="ATPase domain of HSP90 chaperone/DNA topoisomerase II/histidine kinase"/>
    <property type="match status" value="1"/>
</dbReference>
<reference evidence="14 15" key="1">
    <citation type="submission" date="2021-03" db="EMBL/GenBank/DDBJ databases">
        <title>Haloterrigena longa sp. nov. and Haloterrigena limicola sp. nov., extremely halophilic archaea isolated from a salt lake.</title>
        <authorList>
            <person name="Henglin C."/>
        </authorList>
    </citation>
    <scope>NUCLEOTIDE SEQUENCE [LARGE SCALE GENOMIC DNA]</scope>
    <source>
        <strain evidence="14 15">KZCA68</strain>
    </source>
</reference>
<dbReference type="InterPro" id="IPR003018">
    <property type="entry name" value="GAF"/>
</dbReference>
<dbReference type="Gene3D" id="1.10.287.130">
    <property type="match status" value="1"/>
</dbReference>
<dbReference type="RefSeq" id="WP_207289904.1">
    <property type="nucleotide sequence ID" value="NZ_CP071462.1"/>
</dbReference>
<evidence type="ECO:0000256" key="3">
    <source>
        <dbReference type="ARBA" id="ARBA00022553"/>
    </source>
</evidence>
<dbReference type="EC" id="2.7.13.3" evidence="2"/>
<feature type="domain" description="PAS" evidence="12">
    <location>
        <begin position="151"/>
        <end position="221"/>
    </location>
</feature>
<dbReference type="InterPro" id="IPR013767">
    <property type="entry name" value="PAS_fold"/>
</dbReference>